<gene>
    <name evidence="1" type="ORF">D5086_000377</name>
</gene>
<evidence type="ECO:0000313" key="1">
    <source>
        <dbReference type="EMBL" id="KAL3609357.1"/>
    </source>
</evidence>
<protein>
    <submittedName>
        <fullName evidence="1">Uncharacterized protein</fullName>
    </submittedName>
</protein>
<name>A0ACC4CWV2_POPAL</name>
<comment type="caution">
    <text evidence="1">The sequence shown here is derived from an EMBL/GenBank/DDBJ whole genome shotgun (WGS) entry which is preliminary data.</text>
</comment>
<dbReference type="EMBL" id="RCHU02000001">
    <property type="protein sequence ID" value="KAL3609357.1"/>
    <property type="molecule type" value="Genomic_DNA"/>
</dbReference>
<sequence>MGSEATSNGSANSGGFKSRVQRYLYSGDTKHVMAGMAVITLVFGVPWFLMNRGSYSSIDACLQLVPLFQGSSIKAAIGCLCIEPMLIGLPISLLFYSQRYLQLLLTEIIFSSIGTKHSSHQDYMEKADKARRDRLSSGSAAT</sequence>
<organism evidence="1 2">
    <name type="scientific">Populus alba</name>
    <name type="common">White poplar</name>
    <dbReference type="NCBI Taxonomy" id="43335"/>
    <lineage>
        <taxon>Eukaryota</taxon>
        <taxon>Viridiplantae</taxon>
        <taxon>Streptophyta</taxon>
        <taxon>Embryophyta</taxon>
        <taxon>Tracheophyta</taxon>
        <taxon>Spermatophyta</taxon>
        <taxon>Magnoliopsida</taxon>
        <taxon>eudicotyledons</taxon>
        <taxon>Gunneridae</taxon>
        <taxon>Pentapetalae</taxon>
        <taxon>rosids</taxon>
        <taxon>fabids</taxon>
        <taxon>Malpighiales</taxon>
        <taxon>Salicaceae</taxon>
        <taxon>Saliceae</taxon>
        <taxon>Populus</taxon>
    </lineage>
</organism>
<evidence type="ECO:0000313" key="2">
    <source>
        <dbReference type="Proteomes" id="UP000309997"/>
    </source>
</evidence>
<reference evidence="1 2" key="1">
    <citation type="journal article" date="2024" name="Plant Biotechnol. J.">
        <title>Genome and CRISPR/Cas9 system of a widespread forest tree (Populus alba) in the world.</title>
        <authorList>
            <person name="Liu Y.J."/>
            <person name="Jiang P.F."/>
            <person name="Han X.M."/>
            <person name="Li X.Y."/>
            <person name="Wang H.M."/>
            <person name="Wang Y.J."/>
            <person name="Wang X.X."/>
            <person name="Zeng Q.Y."/>
        </authorList>
    </citation>
    <scope>NUCLEOTIDE SEQUENCE [LARGE SCALE GENOMIC DNA]</scope>
    <source>
        <strain evidence="2">cv. PAL-ZL1</strain>
    </source>
</reference>
<keyword evidence="2" id="KW-1185">Reference proteome</keyword>
<accession>A0ACC4CWV2</accession>
<dbReference type="Proteomes" id="UP000309997">
    <property type="component" value="Unassembled WGS sequence"/>
</dbReference>
<proteinExistence type="predicted"/>